<keyword evidence="6 7" id="KW-0342">GTP-binding</keyword>
<organism evidence="9 10">
    <name type="scientific">Qipengyuania flava</name>
    <dbReference type="NCBI Taxonomy" id="192812"/>
    <lineage>
        <taxon>Bacteria</taxon>
        <taxon>Pseudomonadati</taxon>
        <taxon>Pseudomonadota</taxon>
        <taxon>Alphaproteobacteria</taxon>
        <taxon>Sphingomonadales</taxon>
        <taxon>Erythrobacteraceae</taxon>
        <taxon>Qipengyuania</taxon>
    </lineage>
</organism>
<feature type="binding site" evidence="7">
    <location>
        <position position="248"/>
    </location>
    <ligand>
        <name>Mg(2+)</name>
        <dbReference type="ChEBI" id="CHEBI:18420"/>
    </ligand>
</feature>
<evidence type="ECO:0000256" key="1">
    <source>
        <dbReference type="ARBA" id="ARBA00011043"/>
    </source>
</evidence>
<feature type="domain" description="TrmE-type G" evidence="8">
    <location>
        <begin position="213"/>
        <end position="351"/>
    </location>
</feature>
<dbReference type="PANTHER" id="PTHR42714:SF2">
    <property type="entry name" value="TRNA MODIFICATION GTPASE GTPBP3, MITOCHONDRIAL"/>
    <property type="match status" value="1"/>
</dbReference>
<dbReference type="NCBIfam" id="TIGR00231">
    <property type="entry name" value="small_GTP"/>
    <property type="match status" value="1"/>
</dbReference>
<evidence type="ECO:0000256" key="4">
    <source>
        <dbReference type="ARBA" id="ARBA00022801"/>
    </source>
</evidence>
<evidence type="ECO:0000313" key="10">
    <source>
        <dbReference type="Proteomes" id="UP000290057"/>
    </source>
</evidence>
<feature type="binding site" evidence="7">
    <location>
        <position position="242"/>
    </location>
    <ligand>
        <name>K(+)</name>
        <dbReference type="ChEBI" id="CHEBI:29103"/>
    </ligand>
</feature>
<feature type="binding site" evidence="7">
    <location>
        <begin position="223"/>
        <end position="228"/>
    </location>
    <ligand>
        <name>GTP</name>
        <dbReference type="ChEBI" id="CHEBI:37565"/>
    </ligand>
</feature>
<dbReference type="RefSeq" id="WP_130585692.1">
    <property type="nucleotide sequence ID" value="NZ_AP019389.1"/>
</dbReference>
<keyword evidence="7" id="KW-0479">Metal-binding</keyword>
<dbReference type="SUPFAM" id="SSF103025">
    <property type="entry name" value="Folate-binding domain"/>
    <property type="match status" value="1"/>
</dbReference>
<dbReference type="SUPFAM" id="SSF52540">
    <property type="entry name" value="P-loop containing nucleoside triphosphate hydrolases"/>
    <property type="match status" value="1"/>
</dbReference>
<feature type="binding site" evidence="7">
    <location>
        <position position="78"/>
    </location>
    <ligand>
        <name>(6S)-5-formyl-5,6,7,8-tetrahydrofolate</name>
        <dbReference type="ChEBI" id="CHEBI:57457"/>
    </ligand>
</feature>
<dbReference type="Pfam" id="PF01926">
    <property type="entry name" value="MMR_HSR1"/>
    <property type="match status" value="1"/>
</dbReference>
<dbReference type="PANTHER" id="PTHR42714">
    <property type="entry name" value="TRNA MODIFICATION GTPASE GTPBP3"/>
    <property type="match status" value="1"/>
</dbReference>
<protein>
    <recommendedName>
        <fullName evidence="7">tRNA modification GTPase MnmE</fullName>
        <ecNumber evidence="7">3.6.-.-</ecNumber>
    </recommendedName>
</protein>
<dbReference type="FunFam" id="3.30.1360.120:FF:000007">
    <property type="entry name" value="tRNA modification GTPase GTPBP3, mitochondrial"/>
    <property type="match status" value="1"/>
</dbReference>
<dbReference type="HAMAP" id="MF_00379">
    <property type="entry name" value="GTPase_MnmE"/>
    <property type="match status" value="1"/>
</dbReference>
<feature type="binding site" evidence="7">
    <location>
        <begin position="267"/>
        <end position="270"/>
    </location>
    <ligand>
        <name>GTP</name>
        <dbReference type="ChEBI" id="CHEBI:37565"/>
    </ligand>
</feature>
<comment type="subunit">
    <text evidence="7">Homodimer. Heterotetramer of two MnmE and two MnmG subunits.</text>
</comment>
<dbReference type="InterPro" id="IPR004520">
    <property type="entry name" value="GTPase_MnmE"/>
</dbReference>
<feature type="binding site" evidence="7">
    <location>
        <begin position="242"/>
        <end position="248"/>
    </location>
    <ligand>
        <name>GTP</name>
        <dbReference type="ChEBI" id="CHEBI:37565"/>
    </ligand>
</feature>
<dbReference type="Gene3D" id="3.30.1360.120">
    <property type="entry name" value="Probable tRNA modification gtpase trme, domain 1"/>
    <property type="match status" value="1"/>
</dbReference>
<dbReference type="InterPro" id="IPR006073">
    <property type="entry name" value="GTP-bd"/>
</dbReference>
<evidence type="ECO:0000256" key="3">
    <source>
        <dbReference type="ARBA" id="ARBA00022741"/>
    </source>
</evidence>
<feature type="binding site" evidence="7">
    <location>
        <position position="227"/>
    </location>
    <ligand>
        <name>Mg(2+)</name>
        <dbReference type="ChEBI" id="CHEBI:18420"/>
    </ligand>
</feature>
<evidence type="ECO:0000313" key="9">
    <source>
        <dbReference type="EMBL" id="BBI19517.1"/>
    </source>
</evidence>
<keyword evidence="7" id="KW-0963">Cytoplasm</keyword>
<keyword evidence="5 7" id="KW-0630">Potassium</keyword>
<dbReference type="InterPro" id="IPR018948">
    <property type="entry name" value="GTP-bd_TrmE_N"/>
</dbReference>
<comment type="subcellular location">
    <subcellularLocation>
        <location evidence="7">Cytoplasm</location>
    </subcellularLocation>
</comment>
<dbReference type="Pfam" id="PF12631">
    <property type="entry name" value="MnmE_helical"/>
    <property type="match status" value="1"/>
</dbReference>
<feature type="binding site" evidence="7">
    <location>
        <position position="424"/>
    </location>
    <ligand>
        <name>(6S)-5-formyl-5,6,7,8-tetrahydrofolate</name>
        <dbReference type="ChEBI" id="CHEBI:57457"/>
    </ligand>
</feature>
<dbReference type="GO" id="GO:0005525">
    <property type="term" value="F:GTP binding"/>
    <property type="evidence" value="ECO:0007669"/>
    <property type="project" value="UniProtKB-UniRule"/>
</dbReference>
<dbReference type="InterPro" id="IPR027368">
    <property type="entry name" value="MnmE_dom2"/>
</dbReference>
<keyword evidence="3 7" id="KW-0547">Nucleotide-binding</keyword>
<feature type="binding site" evidence="7">
    <location>
        <position position="21"/>
    </location>
    <ligand>
        <name>(6S)-5-formyl-5,6,7,8-tetrahydrofolate</name>
        <dbReference type="ChEBI" id="CHEBI:57457"/>
    </ligand>
</feature>
<comment type="function">
    <text evidence="7">Exhibits a very high intrinsic GTPase hydrolysis rate. Involved in the addition of a carboxymethylaminomethyl (cmnm) group at the wobble position (U34) of certain tRNAs, forming tRNA-cmnm(5)s(2)U34.</text>
</comment>
<dbReference type="Proteomes" id="UP000290057">
    <property type="component" value="Chromosome"/>
</dbReference>
<keyword evidence="2 7" id="KW-0819">tRNA processing</keyword>
<reference evidence="9 10" key="1">
    <citation type="submission" date="2019-01" db="EMBL/GenBank/DDBJ databases">
        <title>Complete genome sequence of Erythrobacter flavus KJ5.</title>
        <authorList>
            <person name="Kanesaki Y."/>
            <person name="Brotosudarmo T."/>
            <person name="Moriuchi R."/>
            <person name="Awai K."/>
        </authorList>
    </citation>
    <scope>NUCLEOTIDE SEQUENCE [LARGE SCALE GENOMIC DNA]</scope>
    <source>
        <strain evidence="9 10">KJ5</strain>
    </source>
</reference>
<dbReference type="GO" id="GO:0003924">
    <property type="term" value="F:GTPase activity"/>
    <property type="evidence" value="ECO:0007669"/>
    <property type="project" value="UniProtKB-UniRule"/>
</dbReference>
<keyword evidence="4 7" id="KW-0378">Hydrolase</keyword>
<keyword evidence="10" id="KW-1185">Reference proteome</keyword>
<dbReference type="CDD" id="cd04164">
    <property type="entry name" value="trmE"/>
    <property type="match status" value="1"/>
</dbReference>
<feature type="binding site" evidence="7">
    <location>
        <position position="118"/>
    </location>
    <ligand>
        <name>(6S)-5-formyl-5,6,7,8-tetrahydrofolate</name>
        <dbReference type="ChEBI" id="CHEBI:57457"/>
    </ligand>
</feature>
<dbReference type="EMBL" id="AP019389">
    <property type="protein sequence ID" value="BBI19517.1"/>
    <property type="molecule type" value="Genomic_DNA"/>
</dbReference>
<proteinExistence type="inferred from homology"/>
<feature type="binding site" evidence="7">
    <location>
        <position position="223"/>
    </location>
    <ligand>
        <name>K(+)</name>
        <dbReference type="ChEBI" id="CHEBI:29103"/>
    </ligand>
</feature>
<dbReference type="Gene3D" id="3.40.50.300">
    <property type="entry name" value="P-loop containing nucleotide triphosphate hydrolases"/>
    <property type="match status" value="1"/>
</dbReference>
<comment type="caution">
    <text evidence="7">Lacks conserved residue(s) required for the propagation of feature annotation.</text>
</comment>
<comment type="similarity">
    <text evidence="1 7">Belongs to the TRAFAC class TrmE-Era-EngA-EngB-Septin-like GTPase superfamily. TrmE GTPase family.</text>
</comment>
<gene>
    <name evidence="7 9" type="primary">mnmE</name>
    <name evidence="7" type="synonym">trmE</name>
    <name evidence="9" type="ORF">EKJ_03640</name>
</gene>
<sequence>MSDTIYALSSGALPAAIGIIRISGPAAGSALASLAGGLPPERMPVVRKLRDHKGDTLDVALVLWFPGRRTATGEDLVELHCHGGRAVVAAVLNTLAAIPGLREAKPGEFTRRAFLNGRVDLAEAEGLGDLLSAETELQRRGAMQAAGGAVSRRIDEWRSRVLALAAAVEAVIDFADEDDVAALPDDFSAKVAELAGEIRLVAARPEAERLRDGVRVVLAGPPNAGKSSLFNALLSDDAAIVTDVAGTTRDVLERPIALGGVPFILIDTAGVRDEGVEAIEAMGIERARREIAEGHIVLWLGAPADAPEGSIVIRAKADLDDSSDLGDGQAVSVVTGLGLPELIDTLIERGRGVLPPVDRIGFNRRQKQCALEAAACLDQVDTRSDLLIAAENLRLARFALDRLVGRDSTEEMLDALFGQFCIGK</sequence>
<dbReference type="NCBIfam" id="NF003661">
    <property type="entry name" value="PRK05291.1-3"/>
    <property type="match status" value="1"/>
</dbReference>
<evidence type="ECO:0000256" key="7">
    <source>
        <dbReference type="HAMAP-Rule" id="MF_00379"/>
    </source>
</evidence>
<dbReference type="GO" id="GO:0046872">
    <property type="term" value="F:metal ion binding"/>
    <property type="evidence" value="ECO:0007669"/>
    <property type="project" value="UniProtKB-KW"/>
</dbReference>
<feature type="binding site" evidence="7">
    <location>
        <position position="247"/>
    </location>
    <ligand>
        <name>K(+)</name>
        <dbReference type="ChEBI" id="CHEBI:29103"/>
    </ligand>
</feature>
<dbReference type="AlphaFoldDB" id="A0A3T1CEX5"/>
<feature type="binding site" evidence="7">
    <location>
        <position position="244"/>
    </location>
    <ligand>
        <name>K(+)</name>
        <dbReference type="ChEBI" id="CHEBI:29103"/>
    </ligand>
</feature>
<dbReference type="SUPFAM" id="SSF116878">
    <property type="entry name" value="TrmE connector domain"/>
    <property type="match status" value="1"/>
</dbReference>
<name>A0A3T1CEX5_9SPHN</name>
<dbReference type="PROSITE" id="PS51709">
    <property type="entry name" value="G_TRME"/>
    <property type="match status" value="1"/>
</dbReference>
<dbReference type="InterPro" id="IPR031168">
    <property type="entry name" value="G_TrmE"/>
</dbReference>
<comment type="cofactor">
    <cofactor evidence="7">
        <name>K(+)</name>
        <dbReference type="ChEBI" id="CHEBI:29103"/>
    </cofactor>
    <text evidence="7">Binds 1 potassium ion per subunit.</text>
</comment>
<dbReference type="GO" id="GO:0002098">
    <property type="term" value="P:tRNA wobble uridine modification"/>
    <property type="evidence" value="ECO:0007669"/>
    <property type="project" value="TreeGrafter"/>
</dbReference>
<keyword evidence="7" id="KW-0460">Magnesium</keyword>
<dbReference type="GO" id="GO:0005737">
    <property type="term" value="C:cytoplasm"/>
    <property type="evidence" value="ECO:0007669"/>
    <property type="project" value="UniProtKB-SubCell"/>
</dbReference>
<dbReference type="InterPro" id="IPR027417">
    <property type="entry name" value="P-loop_NTPase"/>
</dbReference>
<evidence type="ECO:0000256" key="2">
    <source>
        <dbReference type="ARBA" id="ARBA00022694"/>
    </source>
</evidence>
<dbReference type="EC" id="3.6.-.-" evidence="7"/>
<dbReference type="InterPro" id="IPR027266">
    <property type="entry name" value="TrmE/GcvT-like"/>
</dbReference>
<accession>A0A3T1CEX5</accession>
<evidence type="ECO:0000256" key="5">
    <source>
        <dbReference type="ARBA" id="ARBA00022958"/>
    </source>
</evidence>
<dbReference type="CDD" id="cd14858">
    <property type="entry name" value="TrmE_N"/>
    <property type="match status" value="1"/>
</dbReference>
<dbReference type="Pfam" id="PF10396">
    <property type="entry name" value="TrmE_N"/>
    <property type="match status" value="1"/>
</dbReference>
<dbReference type="InterPro" id="IPR025867">
    <property type="entry name" value="MnmE_helical"/>
</dbReference>
<dbReference type="GO" id="GO:0030488">
    <property type="term" value="P:tRNA methylation"/>
    <property type="evidence" value="ECO:0007669"/>
    <property type="project" value="TreeGrafter"/>
</dbReference>
<evidence type="ECO:0000259" key="8">
    <source>
        <dbReference type="PROSITE" id="PS51709"/>
    </source>
</evidence>
<dbReference type="Gene3D" id="1.20.120.430">
    <property type="entry name" value="tRNA modification GTPase MnmE domain 2"/>
    <property type="match status" value="1"/>
</dbReference>
<evidence type="ECO:0000256" key="6">
    <source>
        <dbReference type="ARBA" id="ARBA00023134"/>
    </source>
</evidence>
<dbReference type="InterPro" id="IPR005225">
    <property type="entry name" value="Small_GTP-bd"/>
</dbReference>